<dbReference type="InterPro" id="IPR019734">
    <property type="entry name" value="TPR_rpt"/>
</dbReference>
<dbReference type="PROSITE" id="PS50005">
    <property type="entry name" value="TPR"/>
    <property type="match status" value="1"/>
</dbReference>
<dbReference type="AlphaFoldDB" id="A0A351U4S5"/>
<keyword evidence="1" id="KW-0802">TPR repeat</keyword>
<reference evidence="2" key="1">
    <citation type="journal article" date="2020" name="Biotechnol. Biofuels">
        <title>New insights from the biogas microbiome by comprehensive genome-resolved metagenomics of nearly 1600 species originating from multiple anaerobic digesters.</title>
        <authorList>
            <person name="Campanaro S."/>
            <person name="Treu L."/>
            <person name="Rodriguez-R L.M."/>
            <person name="Kovalovszki A."/>
            <person name="Ziels R.M."/>
            <person name="Maus I."/>
            <person name="Zhu X."/>
            <person name="Kougias P.G."/>
            <person name="Basile A."/>
            <person name="Luo G."/>
            <person name="Schluter A."/>
            <person name="Konstantinidis K.T."/>
            <person name="Angelidaki I."/>
        </authorList>
    </citation>
    <scope>NUCLEOTIDE SEQUENCE</scope>
    <source>
        <strain evidence="2">AS06rmzACSIP_7</strain>
    </source>
</reference>
<reference evidence="2" key="2">
    <citation type="submission" date="2020-01" db="EMBL/GenBank/DDBJ databases">
        <authorList>
            <person name="Campanaro S."/>
        </authorList>
    </citation>
    <scope>NUCLEOTIDE SEQUENCE</scope>
    <source>
        <strain evidence="2">AS06rmzACSIP_7</strain>
    </source>
</reference>
<dbReference type="STRING" id="909663.GCA_000512235_02005"/>
<dbReference type="Proteomes" id="UP000777265">
    <property type="component" value="Unassembled WGS sequence"/>
</dbReference>
<evidence type="ECO:0000313" key="2">
    <source>
        <dbReference type="EMBL" id="NLW35886.1"/>
    </source>
</evidence>
<gene>
    <name evidence="2" type="ORF">GXY80_10465</name>
</gene>
<comment type="caution">
    <text evidence="2">The sequence shown here is derived from an EMBL/GenBank/DDBJ whole genome shotgun (WGS) entry which is preliminary data.</text>
</comment>
<dbReference type="InterPro" id="IPR011990">
    <property type="entry name" value="TPR-like_helical_dom_sf"/>
</dbReference>
<dbReference type="Gene3D" id="1.25.40.10">
    <property type="entry name" value="Tetratricopeptide repeat domain"/>
    <property type="match status" value="1"/>
</dbReference>
<accession>A0A351U4S5</accession>
<sequence>MNKNAVLSATLAEIYLEQGYPEKAIETYTRLLEREPGNQTYKKRLASLKREIRGKNRLSPFRRALKHKLW</sequence>
<dbReference type="SUPFAM" id="SSF48452">
    <property type="entry name" value="TPR-like"/>
    <property type="match status" value="1"/>
</dbReference>
<organism evidence="2 3">
    <name type="scientific">Syntrophorhabdus aromaticivorans</name>
    <dbReference type="NCBI Taxonomy" id="328301"/>
    <lineage>
        <taxon>Bacteria</taxon>
        <taxon>Pseudomonadati</taxon>
        <taxon>Thermodesulfobacteriota</taxon>
        <taxon>Syntrophorhabdia</taxon>
        <taxon>Syntrophorhabdales</taxon>
        <taxon>Syntrophorhabdaceae</taxon>
        <taxon>Syntrophorhabdus</taxon>
    </lineage>
</organism>
<feature type="repeat" description="TPR" evidence="1">
    <location>
        <begin position="5"/>
        <end position="38"/>
    </location>
</feature>
<dbReference type="Pfam" id="PF13428">
    <property type="entry name" value="TPR_14"/>
    <property type="match status" value="1"/>
</dbReference>
<evidence type="ECO:0000313" key="3">
    <source>
        <dbReference type="Proteomes" id="UP000777265"/>
    </source>
</evidence>
<proteinExistence type="predicted"/>
<protein>
    <submittedName>
        <fullName evidence="2">Tetratricopeptide repeat protein</fullName>
    </submittedName>
</protein>
<name>A0A351U4S5_9BACT</name>
<dbReference type="EMBL" id="JAAYEE010000180">
    <property type="protein sequence ID" value="NLW35886.1"/>
    <property type="molecule type" value="Genomic_DNA"/>
</dbReference>
<evidence type="ECO:0000256" key="1">
    <source>
        <dbReference type="PROSITE-ProRule" id="PRU00339"/>
    </source>
</evidence>